<dbReference type="GO" id="GO:0003700">
    <property type="term" value="F:DNA-binding transcription factor activity"/>
    <property type="evidence" value="ECO:0007669"/>
    <property type="project" value="InterPro"/>
</dbReference>
<evidence type="ECO:0000256" key="3">
    <source>
        <dbReference type="ARBA" id="ARBA00023163"/>
    </source>
</evidence>
<sequence>MTAQLLQLETAPDLVDQVYRALLDAISAGALAPGQRITQEELAERLAVSRQPVMQALRLLKRDGFVQDAPLAGNAGRCRGLQVTPLDPAWIAQVYEVRGALDTLAARLAAERRAHLDPALIEQGRQAVEAGDIKAMIDADLAFHRALYQASANPLIEQSALLHWHHIRRAMGEALQHDGLRDPVWDEHTAIAQAVAQGDAEHAEALMREHSLQASLYLGAQAAPAASAPSPDNSVVR</sequence>
<dbReference type="KEGG" id="hpse:HPF_09260"/>
<dbReference type="InterPro" id="IPR011711">
    <property type="entry name" value="GntR_C"/>
</dbReference>
<dbReference type="RefSeq" id="WP_066159100.1">
    <property type="nucleotide sequence ID" value="NZ_CP037867.1"/>
</dbReference>
<name>A0A4V1ABG4_HYDPS</name>
<dbReference type="InterPro" id="IPR036388">
    <property type="entry name" value="WH-like_DNA-bd_sf"/>
</dbReference>
<evidence type="ECO:0000256" key="1">
    <source>
        <dbReference type="ARBA" id="ARBA00023015"/>
    </source>
</evidence>
<dbReference type="Gene3D" id="1.20.120.530">
    <property type="entry name" value="GntR ligand-binding domain-like"/>
    <property type="match status" value="1"/>
</dbReference>
<organism evidence="5 6">
    <name type="scientific">Hydrogenophaga pseudoflava</name>
    <name type="common">Pseudomonas carboxydoflava</name>
    <dbReference type="NCBI Taxonomy" id="47421"/>
    <lineage>
        <taxon>Bacteria</taxon>
        <taxon>Pseudomonadati</taxon>
        <taxon>Pseudomonadota</taxon>
        <taxon>Betaproteobacteria</taxon>
        <taxon>Burkholderiales</taxon>
        <taxon>Comamonadaceae</taxon>
        <taxon>Hydrogenophaga</taxon>
    </lineage>
</organism>
<dbReference type="PROSITE" id="PS50949">
    <property type="entry name" value="HTH_GNTR"/>
    <property type="match status" value="1"/>
</dbReference>
<dbReference type="SMART" id="SM00895">
    <property type="entry name" value="FCD"/>
    <property type="match status" value="1"/>
</dbReference>
<proteinExistence type="predicted"/>
<evidence type="ECO:0000256" key="2">
    <source>
        <dbReference type="ARBA" id="ARBA00023125"/>
    </source>
</evidence>
<reference evidence="5 6" key="1">
    <citation type="submission" date="2019-03" db="EMBL/GenBank/DDBJ databases">
        <authorList>
            <person name="Sebastian G."/>
            <person name="Baumann P."/>
            <person name="Ruckert C."/>
            <person name="Kalinowski J."/>
            <person name="Nebel B."/>
            <person name="Takors R."/>
            <person name="Blombach B."/>
        </authorList>
    </citation>
    <scope>NUCLEOTIDE SEQUENCE [LARGE SCALE GENOMIC DNA]</scope>
    <source>
        <strain evidence="5 6">DSM 1084</strain>
    </source>
</reference>
<gene>
    <name evidence="5" type="primary">lutR2</name>
    <name evidence="5" type="ORF">HPF_09260</name>
</gene>
<dbReference type="CDD" id="cd07377">
    <property type="entry name" value="WHTH_GntR"/>
    <property type="match status" value="1"/>
</dbReference>
<dbReference type="InterPro" id="IPR008920">
    <property type="entry name" value="TF_FadR/GntR_C"/>
</dbReference>
<dbReference type="PANTHER" id="PTHR43537">
    <property type="entry name" value="TRANSCRIPTIONAL REGULATOR, GNTR FAMILY"/>
    <property type="match status" value="1"/>
</dbReference>
<dbReference type="SMART" id="SM00345">
    <property type="entry name" value="HTH_GNTR"/>
    <property type="match status" value="1"/>
</dbReference>
<dbReference type="Pfam" id="PF00392">
    <property type="entry name" value="GntR"/>
    <property type="match status" value="1"/>
</dbReference>
<dbReference type="AlphaFoldDB" id="A0A4V1ABG4"/>
<accession>A0A4V1ABG4</accession>
<dbReference type="GO" id="GO:0003677">
    <property type="term" value="F:DNA binding"/>
    <property type="evidence" value="ECO:0007669"/>
    <property type="project" value="UniProtKB-KW"/>
</dbReference>
<keyword evidence="2" id="KW-0238">DNA-binding</keyword>
<evidence type="ECO:0000313" key="5">
    <source>
        <dbReference type="EMBL" id="QBM27873.1"/>
    </source>
</evidence>
<keyword evidence="1" id="KW-0805">Transcription regulation</keyword>
<dbReference type="SUPFAM" id="SSF46785">
    <property type="entry name" value="Winged helix' DNA-binding domain"/>
    <property type="match status" value="1"/>
</dbReference>
<dbReference type="InterPro" id="IPR036390">
    <property type="entry name" value="WH_DNA-bd_sf"/>
</dbReference>
<dbReference type="SUPFAM" id="SSF48008">
    <property type="entry name" value="GntR ligand-binding domain-like"/>
    <property type="match status" value="1"/>
</dbReference>
<evidence type="ECO:0000259" key="4">
    <source>
        <dbReference type="PROSITE" id="PS50949"/>
    </source>
</evidence>
<dbReference type="Gene3D" id="1.10.10.10">
    <property type="entry name" value="Winged helix-like DNA-binding domain superfamily/Winged helix DNA-binding domain"/>
    <property type="match status" value="1"/>
</dbReference>
<feature type="domain" description="HTH gntR-type" evidence="4">
    <location>
        <begin position="12"/>
        <end position="86"/>
    </location>
</feature>
<dbReference type="EMBL" id="CP037867">
    <property type="protein sequence ID" value="QBM27873.1"/>
    <property type="molecule type" value="Genomic_DNA"/>
</dbReference>
<dbReference type="PANTHER" id="PTHR43537:SF45">
    <property type="entry name" value="GNTR FAMILY REGULATORY PROTEIN"/>
    <property type="match status" value="1"/>
</dbReference>
<protein>
    <submittedName>
        <fullName evidence="5">HTH-type transcriptional regulator LutR</fullName>
    </submittedName>
</protein>
<evidence type="ECO:0000313" key="6">
    <source>
        <dbReference type="Proteomes" id="UP000293912"/>
    </source>
</evidence>
<dbReference type="Proteomes" id="UP000293912">
    <property type="component" value="Chromosome"/>
</dbReference>
<dbReference type="Pfam" id="PF07729">
    <property type="entry name" value="FCD"/>
    <property type="match status" value="1"/>
</dbReference>
<dbReference type="InterPro" id="IPR000524">
    <property type="entry name" value="Tscrpt_reg_HTH_GntR"/>
</dbReference>
<keyword evidence="3" id="KW-0804">Transcription</keyword>
<keyword evidence="6" id="KW-1185">Reference proteome</keyword>